<evidence type="ECO:0000313" key="1">
    <source>
        <dbReference type="EMBL" id="UQX87106.1"/>
    </source>
</evidence>
<evidence type="ECO:0000313" key="2">
    <source>
        <dbReference type="Proteomes" id="UP001056336"/>
    </source>
</evidence>
<sequence>MGDPLVDVTVRVYADFADRATLAEVLAVIARARNDLDTPSTEALPELVERLARQRLADRLAFPAASNGSAPAEHSAEADR</sequence>
<dbReference type="RefSeq" id="WP_249769553.1">
    <property type="nucleotide sequence ID" value="NZ_CP097332.1"/>
</dbReference>
<accession>A0ABY4QWB1</accession>
<gene>
    <name evidence="1" type="ORF">M6D93_12420</name>
</gene>
<reference evidence="1" key="2">
    <citation type="submission" date="2022-05" db="EMBL/GenBank/DDBJ databases">
        <authorList>
            <person name="Kim J.-S."/>
            <person name="Lee K."/>
            <person name="Suh M."/>
            <person name="Eom M."/>
            <person name="Kim J.-S."/>
            <person name="Kim D.-S."/>
            <person name="Ko S.-H."/>
            <person name="Shin Y."/>
            <person name="Lee J.-S."/>
        </authorList>
    </citation>
    <scope>NUCLEOTIDE SEQUENCE</scope>
    <source>
        <strain evidence="1">N237</strain>
    </source>
</reference>
<organism evidence="1 2">
    <name type="scientific">Jatrophihabitans telluris</name>
    <dbReference type="NCBI Taxonomy" id="2038343"/>
    <lineage>
        <taxon>Bacteria</taxon>
        <taxon>Bacillati</taxon>
        <taxon>Actinomycetota</taxon>
        <taxon>Actinomycetes</taxon>
        <taxon>Jatrophihabitantales</taxon>
        <taxon>Jatrophihabitantaceae</taxon>
        <taxon>Jatrophihabitans</taxon>
    </lineage>
</organism>
<dbReference type="EMBL" id="CP097332">
    <property type="protein sequence ID" value="UQX87106.1"/>
    <property type="molecule type" value="Genomic_DNA"/>
</dbReference>
<proteinExistence type="predicted"/>
<name>A0ABY4QWB1_9ACTN</name>
<keyword evidence="2" id="KW-1185">Reference proteome</keyword>
<dbReference type="Proteomes" id="UP001056336">
    <property type="component" value="Chromosome"/>
</dbReference>
<protein>
    <submittedName>
        <fullName evidence="1">Uncharacterized protein</fullName>
    </submittedName>
</protein>
<reference evidence="1" key="1">
    <citation type="journal article" date="2018" name="Int. J. Syst. Evol. Microbiol.">
        <title>Jatrophihabitans telluris sp. nov., isolated from sediment soil of lava forest wetlands and the emended description of the genus Jatrophihabitans.</title>
        <authorList>
            <person name="Lee K.C."/>
            <person name="Suh M.K."/>
            <person name="Eom M.K."/>
            <person name="Kim K.K."/>
            <person name="Kim J.S."/>
            <person name="Kim D.S."/>
            <person name="Ko S.H."/>
            <person name="Shin Y.K."/>
            <person name="Lee J.S."/>
        </authorList>
    </citation>
    <scope>NUCLEOTIDE SEQUENCE</scope>
    <source>
        <strain evidence="1">N237</strain>
    </source>
</reference>